<protein>
    <recommendedName>
        <fullName evidence="5">Peptidase M10 metallopeptidase domain-containing protein</fullName>
    </recommendedName>
</protein>
<accession>A0ABX9KAS1</accession>
<name>A0ABX9KAS1_9BACT</name>
<dbReference type="EMBL" id="QUMU01000001">
    <property type="protein sequence ID" value="REG37273.1"/>
    <property type="molecule type" value="Genomic_DNA"/>
</dbReference>
<organism evidence="6 7">
    <name type="scientific">Archangium gephyra</name>
    <dbReference type="NCBI Taxonomy" id="48"/>
    <lineage>
        <taxon>Bacteria</taxon>
        <taxon>Pseudomonadati</taxon>
        <taxon>Myxococcota</taxon>
        <taxon>Myxococcia</taxon>
        <taxon>Myxococcales</taxon>
        <taxon>Cystobacterineae</taxon>
        <taxon>Archangiaceae</taxon>
        <taxon>Archangium</taxon>
    </lineage>
</organism>
<proteinExistence type="predicted"/>
<evidence type="ECO:0000256" key="1">
    <source>
        <dbReference type="ARBA" id="ARBA00022670"/>
    </source>
</evidence>
<evidence type="ECO:0000256" key="4">
    <source>
        <dbReference type="ARBA" id="ARBA00022833"/>
    </source>
</evidence>
<keyword evidence="7" id="KW-1185">Reference proteome</keyword>
<dbReference type="Proteomes" id="UP000256345">
    <property type="component" value="Unassembled WGS sequence"/>
</dbReference>
<keyword evidence="3" id="KW-0378">Hydrolase</keyword>
<comment type="caution">
    <text evidence="6">The sequence shown here is derived from an EMBL/GenBank/DDBJ whole genome shotgun (WGS) entry which is preliminary data.</text>
</comment>
<dbReference type="SUPFAM" id="SSF55486">
    <property type="entry name" value="Metalloproteases ('zincins'), catalytic domain"/>
    <property type="match status" value="1"/>
</dbReference>
<keyword evidence="1" id="KW-0645">Protease</keyword>
<reference evidence="6 7" key="1">
    <citation type="submission" date="2018-08" db="EMBL/GenBank/DDBJ databases">
        <title>Genomic Encyclopedia of Archaeal and Bacterial Type Strains, Phase II (KMG-II): from individual species to whole genera.</title>
        <authorList>
            <person name="Goeker M."/>
        </authorList>
    </citation>
    <scope>NUCLEOTIDE SEQUENCE [LARGE SCALE GENOMIC DNA]</scope>
    <source>
        <strain evidence="6 7">DSM 2261</strain>
    </source>
</reference>
<dbReference type="Gene3D" id="3.40.390.10">
    <property type="entry name" value="Collagenase (Catalytic Domain)"/>
    <property type="match status" value="1"/>
</dbReference>
<dbReference type="InterPro" id="IPR001818">
    <property type="entry name" value="Pept_M10_metallopeptidase"/>
</dbReference>
<evidence type="ECO:0000256" key="2">
    <source>
        <dbReference type="ARBA" id="ARBA00022723"/>
    </source>
</evidence>
<sequence length="306" mass="32398">MTSIPSLRRLLLIGTLPLLSACGEEASRSFSTHNEEELVRLMSTLRPGDSLRYRQVGVLIPPAGEGVHVEAVLADGSTVELQVKTAGDGRVALVRHPEPVKALESTGPTALSACTEGDYTLLGWQWTQDYHWYFNADTTPGELTIAEAEQAIREATGNITNGRNDCGLTDAINASHQYEGRTNTSANLSATGGCTARDGKNVTGFGDLPSGALAVTCTWSDSSGRAVESDARINKVEHTWTTSAESASCSNRFGLEAVMTHERGHTFGLGHVAAGSPLTMRPGIAPCDGSAATLGLGDVRGLRQRY</sequence>
<evidence type="ECO:0000313" key="6">
    <source>
        <dbReference type="EMBL" id="REG37273.1"/>
    </source>
</evidence>
<feature type="domain" description="Peptidase M10 metallopeptidase" evidence="5">
    <location>
        <begin position="224"/>
        <end position="306"/>
    </location>
</feature>
<evidence type="ECO:0000259" key="5">
    <source>
        <dbReference type="Pfam" id="PF00413"/>
    </source>
</evidence>
<keyword evidence="4" id="KW-0862">Zinc</keyword>
<dbReference type="InterPro" id="IPR024079">
    <property type="entry name" value="MetalloPept_cat_dom_sf"/>
</dbReference>
<evidence type="ECO:0000313" key="7">
    <source>
        <dbReference type="Proteomes" id="UP000256345"/>
    </source>
</evidence>
<keyword evidence="2" id="KW-0479">Metal-binding</keyword>
<dbReference type="Pfam" id="PF00413">
    <property type="entry name" value="Peptidase_M10"/>
    <property type="match status" value="1"/>
</dbReference>
<evidence type="ECO:0000256" key="3">
    <source>
        <dbReference type="ARBA" id="ARBA00022801"/>
    </source>
</evidence>
<gene>
    <name evidence="6" type="ORF">ATI61_101253</name>
</gene>